<evidence type="ECO:0000256" key="3">
    <source>
        <dbReference type="ARBA" id="ARBA00022598"/>
    </source>
</evidence>
<keyword evidence="2 10" id="KW-0816">Tricarboxylic acid cycle</keyword>
<dbReference type="Gene3D" id="3.30.470.20">
    <property type="entry name" value="ATP-grasp fold, B domain"/>
    <property type="match status" value="1"/>
</dbReference>
<evidence type="ECO:0000256" key="4">
    <source>
        <dbReference type="ARBA" id="ARBA00022723"/>
    </source>
</evidence>
<feature type="binding site" evidence="10">
    <location>
        <position position="116"/>
    </location>
    <ligand>
        <name>ATP</name>
        <dbReference type="ChEBI" id="CHEBI:30616"/>
    </ligand>
</feature>
<name>A0A5C8PAD8_9HYPH</name>
<evidence type="ECO:0000256" key="9">
    <source>
        <dbReference type="ARBA" id="ARBA00060690"/>
    </source>
</evidence>
<comment type="similarity">
    <text evidence="1 10">Belongs to the succinate/malate CoA ligase beta subunit family.</text>
</comment>
<gene>
    <name evidence="10 12" type="primary">sucC</name>
    <name evidence="12" type="ORF">FHP25_33115</name>
</gene>
<feature type="binding site" evidence="10">
    <location>
        <begin position="330"/>
        <end position="332"/>
    </location>
    <ligand>
        <name>substrate</name>
        <note>ligand shared with subunit alpha</note>
    </ligand>
</feature>
<comment type="pathway">
    <text evidence="9">One-carbon metabolism; formaldehyde assimilation via serine pathway.</text>
</comment>
<comment type="pathway">
    <text evidence="10">Carbohydrate metabolism; tricarboxylic acid cycle; succinate from succinyl-CoA (ligase route): step 1/1.</text>
</comment>
<comment type="cofactor">
    <cofactor evidence="10">
        <name>Mg(2+)</name>
        <dbReference type="ChEBI" id="CHEBI:18420"/>
    </cofactor>
    <text evidence="10">Binds 1 Mg(2+) ion per subunit.</text>
</comment>
<dbReference type="SUPFAM" id="SSF56059">
    <property type="entry name" value="Glutathione synthetase ATP-binding domain-like"/>
    <property type="match status" value="1"/>
</dbReference>
<evidence type="ECO:0000256" key="2">
    <source>
        <dbReference type="ARBA" id="ARBA00022532"/>
    </source>
</evidence>
<sequence>MNIHEYQGKALLAKFGVAVPKGFVAYTAAEAVEVARKLPGPVYVVKSQIHAGGRGAGRFKNDPDGKGGVRVVKSIDDVGAQAGAMLGKVLVTKQTGPAGKEVKRVFIEEGCDIKRELYLSLLMDRASSRVTIVASTEGGMDIEKVAHEHPEKIIKVAIDPVAGYQQFHGRQVAFALGLEGKQISTAVKLIGALYKAFIELDCSLVEVNPLIVTGAGDVMALDAKVNLDDNALYRHKDFAELRDESEEDPAELEATKHDLNYVKLDGNIGCMVNGAGLAMATMDIIKLYGGEPANFLDVGGGATRERVTTAFKIILSDANVEGILVNIFGGIMRCDVIAEGVVAAAREVSLHVPLVVRLEGTNVDLGKKIMRESGLPILSADNLGEAAEKVVTAVREAK</sequence>
<dbReference type="GO" id="GO:0050074">
    <property type="term" value="F:malate-CoA ligase activity"/>
    <property type="evidence" value="ECO:0007669"/>
    <property type="project" value="UniProtKB-EC"/>
</dbReference>
<dbReference type="PANTHER" id="PTHR11815">
    <property type="entry name" value="SUCCINYL-COA SYNTHETASE BETA CHAIN"/>
    <property type="match status" value="1"/>
</dbReference>
<dbReference type="InterPro" id="IPR005811">
    <property type="entry name" value="SUCC_ACL_C"/>
</dbReference>
<evidence type="ECO:0000256" key="8">
    <source>
        <dbReference type="ARBA" id="ARBA00052241"/>
    </source>
</evidence>
<accession>A0A5C8PAD8</accession>
<keyword evidence="5 10" id="KW-0547">Nucleotide-binding</keyword>
<evidence type="ECO:0000256" key="5">
    <source>
        <dbReference type="ARBA" id="ARBA00022741"/>
    </source>
</evidence>
<dbReference type="InterPro" id="IPR013650">
    <property type="entry name" value="ATP-grasp_succ-CoA_synth-type"/>
</dbReference>
<dbReference type="PROSITE" id="PS01217">
    <property type="entry name" value="SUCCINYL_COA_LIG_3"/>
    <property type="match status" value="1"/>
</dbReference>
<evidence type="ECO:0000256" key="6">
    <source>
        <dbReference type="ARBA" id="ARBA00022840"/>
    </source>
</evidence>
<feature type="binding site" evidence="10">
    <location>
        <position position="111"/>
    </location>
    <ligand>
        <name>ATP</name>
        <dbReference type="ChEBI" id="CHEBI:30616"/>
    </ligand>
</feature>
<feature type="binding site" evidence="10">
    <location>
        <position position="46"/>
    </location>
    <ligand>
        <name>ATP</name>
        <dbReference type="ChEBI" id="CHEBI:30616"/>
    </ligand>
</feature>
<keyword evidence="7 10" id="KW-0460">Magnesium</keyword>
<reference evidence="12 13" key="1">
    <citation type="submission" date="2019-06" db="EMBL/GenBank/DDBJ databases">
        <title>New taxonomy in bacterial strain CC-CFT640, isolated from vineyard.</title>
        <authorList>
            <person name="Lin S.-Y."/>
            <person name="Tsai C.-F."/>
            <person name="Young C.-C."/>
        </authorList>
    </citation>
    <scope>NUCLEOTIDE SEQUENCE [LARGE SCALE GENOMIC DNA]</scope>
    <source>
        <strain evidence="12 13">CC-CFT640</strain>
    </source>
</reference>
<dbReference type="FunFam" id="3.30.470.20:FF:000002">
    <property type="entry name" value="Succinate--CoA ligase [ADP-forming] subunit beta"/>
    <property type="match status" value="1"/>
</dbReference>
<dbReference type="PANTHER" id="PTHR11815:SF10">
    <property type="entry name" value="SUCCINATE--COA LIGASE [GDP-FORMING] SUBUNIT BETA, MITOCHONDRIAL"/>
    <property type="match status" value="1"/>
</dbReference>
<protein>
    <recommendedName>
        <fullName evidence="10">Succinate--CoA ligase [ADP-forming] subunit beta</fullName>
        <ecNumber evidence="10">6.2.1.5</ecNumber>
    </recommendedName>
    <alternativeName>
        <fullName evidence="10">Succinyl-CoA synthetase subunit beta</fullName>
        <shortName evidence="10">SCS-beta</shortName>
    </alternativeName>
</protein>
<dbReference type="Pfam" id="PF08442">
    <property type="entry name" value="ATP-grasp_2"/>
    <property type="match status" value="1"/>
</dbReference>
<dbReference type="FunFam" id="3.40.50.261:FF:000001">
    <property type="entry name" value="Succinate--CoA ligase [ADP-forming] subunit beta"/>
    <property type="match status" value="1"/>
</dbReference>
<dbReference type="GO" id="GO:0005524">
    <property type="term" value="F:ATP binding"/>
    <property type="evidence" value="ECO:0007669"/>
    <property type="project" value="UniProtKB-UniRule"/>
</dbReference>
<dbReference type="SUPFAM" id="SSF52210">
    <property type="entry name" value="Succinyl-CoA synthetase domains"/>
    <property type="match status" value="1"/>
</dbReference>
<feature type="binding site" evidence="10">
    <location>
        <position position="222"/>
    </location>
    <ligand>
        <name>Mg(2+)</name>
        <dbReference type="ChEBI" id="CHEBI:18420"/>
    </ligand>
</feature>
<dbReference type="FunFam" id="3.30.1490.20:FF:000002">
    <property type="entry name" value="Succinate--CoA ligase [ADP-forming] subunit beta"/>
    <property type="match status" value="1"/>
</dbReference>
<comment type="catalytic activity">
    <reaction evidence="8">
        <text>(S)-malate + ATP + CoA = (S)-malyl-CoA + ADP + phosphate</text>
        <dbReference type="Rhea" id="RHEA:26193"/>
        <dbReference type="ChEBI" id="CHEBI:15589"/>
        <dbReference type="ChEBI" id="CHEBI:30616"/>
        <dbReference type="ChEBI" id="CHEBI:43474"/>
        <dbReference type="ChEBI" id="CHEBI:57287"/>
        <dbReference type="ChEBI" id="CHEBI:57317"/>
        <dbReference type="ChEBI" id="CHEBI:456216"/>
        <dbReference type="EC" id="6.2.1.9"/>
    </reaction>
</comment>
<dbReference type="Gene3D" id="3.40.50.261">
    <property type="entry name" value="Succinyl-CoA synthetase domains"/>
    <property type="match status" value="1"/>
</dbReference>
<comment type="catalytic activity">
    <reaction evidence="10">
        <text>succinate + ATP + CoA = succinyl-CoA + ADP + phosphate</text>
        <dbReference type="Rhea" id="RHEA:17661"/>
        <dbReference type="ChEBI" id="CHEBI:30031"/>
        <dbReference type="ChEBI" id="CHEBI:30616"/>
        <dbReference type="ChEBI" id="CHEBI:43474"/>
        <dbReference type="ChEBI" id="CHEBI:57287"/>
        <dbReference type="ChEBI" id="CHEBI:57292"/>
        <dbReference type="ChEBI" id="CHEBI:456216"/>
        <dbReference type="EC" id="6.2.1.5"/>
    </reaction>
</comment>
<dbReference type="GO" id="GO:0006099">
    <property type="term" value="P:tricarboxylic acid cycle"/>
    <property type="evidence" value="ECO:0007669"/>
    <property type="project" value="UniProtKB-UniRule"/>
</dbReference>
<dbReference type="OrthoDB" id="9802602at2"/>
<evidence type="ECO:0000313" key="12">
    <source>
        <dbReference type="EMBL" id="TXL70726.1"/>
    </source>
</evidence>
<dbReference type="AlphaFoldDB" id="A0A5C8PAD8"/>
<dbReference type="GO" id="GO:0004776">
    <property type="term" value="F:succinate-CoA ligase (GDP-forming) activity"/>
    <property type="evidence" value="ECO:0007669"/>
    <property type="project" value="RHEA"/>
</dbReference>
<dbReference type="Gene3D" id="3.30.1490.20">
    <property type="entry name" value="ATP-grasp fold, A domain"/>
    <property type="match status" value="1"/>
</dbReference>
<dbReference type="EMBL" id="VDUZ01000054">
    <property type="protein sequence ID" value="TXL70726.1"/>
    <property type="molecule type" value="Genomic_DNA"/>
</dbReference>
<dbReference type="InterPro" id="IPR013815">
    <property type="entry name" value="ATP_grasp_subdomain_1"/>
</dbReference>
<dbReference type="InterPro" id="IPR016102">
    <property type="entry name" value="Succinyl-CoA_synth-like"/>
</dbReference>
<dbReference type="RefSeq" id="WP_147851292.1">
    <property type="nucleotide sequence ID" value="NZ_VDUZ01000054.1"/>
</dbReference>
<feature type="binding site" evidence="10">
    <location>
        <position position="108"/>
    </location>
    <ligand>
        <name>ATP</name>
        <dbReference type="ChEBI" id="CHEBI:30616"/>
    </ligand>
</feature>
<feature type="binding site" evidence="10">
    <location>
        <position position="208"/>
    </location>
    <ligand>
        <name>Mg(2+)</name>
        <dbReference type="ChEBI" id="CHEBI:18420"/>
    </ligand>
</feature>
<evidence type="ECO:0000256" key="1">
    <source>
        <dbReference type="ARBA" id="ARBA00009182"/>
    </source>
</evidence>
<keyword evidence="4 10" id="KW-0479">Metal-binding</keyword>
<dbReference type="Pfam" id="PF00549">
    <property type="entry name" value="Ligase_CoA"/>
    <property type="match status" value="1"/>
</dbReference>
<feature type="domain" description="ATP-grasp" evidence="11">
    <location>
        <begin position="9"/>
        <end position="236"/>
    </location>
</feature>
<comment type="subunit">
    <text evidence="10">Heterotetramer of two alpha and two beta subunits.</text>
</comment>
<keyword evidence="13" id="KW-1185">Reference proteome</keyword>
<keyword evidence="3 10" id="KW-0436">Ligase</keyword>
<organism evidence="12 13">
    <name type="scientific">Vineibacter terrae</name>
    <dbReference type="NCBI Taxonomy" id="2586908"/>
    <lineage>
        <taxon>Bacteria</taxon>
        <taxon>Pseudomonadati</taxon>
        <taxon>Pseudomonadota</taxon>
        <taxon>Alphaproteobacteria</taxon>
        <taxon>Hyphomicrobiales</taxon>
        <taxon>Vineibacter</taxon>
    </lineage>
</organism>
<comment type="caution">
    <text evidence="12">The sequence shown here is derived from an EMBL/GenBank/DDBJ whole genome shotgun (WGS) entry which is preliminary data.</text>
</comment>
<dbReference type="GO" id="GO:0004775">
    <property type="term" value="F:succinate-CoA ligase (ADP-forming) activity"/>
    <property type="evidence" value="ECO:0007669"/>
    <property type="project" value="UniProtKB-UniRule"/>
</dbReference>
<dbReference type="GO" id="GO:0005829">
    <property type="term" value="C:cytosol"/>
    <property type="evidence" value="ECO:0007669"/>
    <property type="project" value="TreeGrafter"/>
</dbReference>
<evidence type="ECO:0000313" key="13">
    <source>
        <dbReference type="Proteomes" id="UP000321638"/>
    </source>
</evidence>
<dbReference type="HAMAP" id="MF_00558">
    <property type="entry name" value="Succ_CoA_beta"/>
    <property type="match status" value="1"/>
</dbReference>
<dbReference type="PROSITE" id="PS50975">
    <property type="entry name" value="ATP_GRASP"/>
    <property type="match status" value="1"/>
</dbReference>
<dbReference type="GO" id="GO:0042709">
    <property type="term" value="C:succinate-CoA ligase complex"/>
    <property type="evidence" value="ECO:0007669"/>
    <property type="project" value="UniProtKB-ARBA"/>
</dbReference>
<dbReference type="GO" id="GO:0000287">
    <property type="term" value="F:magnesium ion binding"/>
    <property type="evidence" value="ECO:0007669"/>
    <property type="project" value="UniProtKB-UniRule"/>
</dbReference>
<dbReference type="UniPathway" id="UPA00223">
    <property type="reaction ID" value="UER00999"/>
</dbReference>
<keyword evidence="6 10" id="KW-0067">ATP-binding</keyword>
<dbReference type="Proteomes" id="UP000321638">
    <property type="component" value="Unassembled WGS sequence"/>
</dbReference>
<dbReference type="GO" id="GO:0006104">
    <property type="term" value="P:succinyl-CoA metabolic process"/>
    <property type="evidence" value="ECO:0007669"/>
    <property type="project" value="TreeGrafter"/>
</dbReference>
<evidence type="ECO:0000256" key="10">
    <source>
        <dbReference type="HAMAP-Rule" id="MF_00558"/>
    </source>
</evidence>
<dbReference type="InterPro" id="IPR017866">
    <property type="entry name" value="Succ-CoA_synthase_bsu_CS"/>
</dbReference>
<proteinExistence type="inferred from homology"/>
<dbReference type="NCBIfam" id="TIGR01016">
    <property type="entry name" value="sucCoAbeta"/>
    <property type="match status" value="1"/>
</dbReference>
<dbReference type="InterPro" id="IPR011761">
    <property type="entry name" value="ATP-grasp"/>
</dbReference>
<feature type="binding site" evidence="10">
    <location>
        <begin position="53"/>
        <end position="55"/>
    </location>
    <ligand>
        <name>ATP</name>
        <dbReference type="ChEBI" id="CHEBI:30616"/>
    </ligand>
</feature>
<evidence type="ECO:0000256" key="7">
    <source>
        <dbReference type="ARBA" id="ARBA00022842"/>
    </source>
</evidence>
<comment type="catalytic activity">
    <reaction evidence="10">
        <text>GTP + succinate + CoA = succinyl-CoA + GDP + phosphate</text>
        <dbReference type="Rhea" id="RHEA:22120"/>
        <dbReference type="ChEBI" id="CHEBI:30031"/>
        <dbReference type="ChEBI" id="CHEBI:37565"/>
        <dbReference type="ChEBI" id="CHEBI:43474"/>
        <dbReference type="ChEBI" id="CHEBI:57287"/>
        <dbReference type="ChEBI" id="CHEBI:57292"/>
        <dbReference type="ChEBI" id="CHEBI:58189"/>
    </reaction>
</comment>
<dbReference type="NCBIfam" id="NF001913">
    <property type="entry name" value="PRK00696.1"/>
    <property type="match status" value="1"/>
</dbReference>
<evidence type="ECO:0000259" key="11">
    <source>
        <dbReference type="PROSITE" id="PS50975"/>
    </source>
</evidence>
<dbReference type="EC" id="6.2.1.5" evidence="10"/>
<dbReference type="InterPro" id="IPR005809">
    <property type="entry name" value="Succ_CoA_ligase-like_bsu"/>
</dbReference>
<comment type="function">
    <text evidence="10">Succinyl-CoA synthetase functions in the citric acid cycle (TCA), coupling the hydrolysis of succinyl-CoA to the synthesis of either ATP or GTP and thus represents the only step of substrate-level phosphorylation in the TCA. The beta subunit provides nucleotide specificity of the enzyme and binds the substrate succinate, while the binding sites for coenzyme A and phosphate are found in the alpha subunit.</text>
</comment>
<dbReference type="PIRSF" id="PIRSF001554">
    <property type="entry name" value="SucCS_beta"/>
    <property type="match status" value="1"/>
</dbReference>
<feature type="binding site" evidence="10">
    <location>
        <position position="273"/>
    </location>
    <ligand>
        <name>substrate</name>
        <note>ligand shared with subunit alpha</note>
    </ligand>
</feature>